<dbReference type="RefSeq" id="WP_100107319.1">
    <property type="nucleotide sequence ID" value="NZ_JBEPBX010000060.1"/>
</dbReference>
<dbReference type="PANTHER" id="PTHR39335:SF1">
    <property type="entry name" value="BLL4220 PROTEIN"/>
    <property type="match status" value="1"/>
</dbReference>
<reference evidence="3 4" key="1">
    <citation type="submission" date="2024-06" db="EMBL/GenBank/DDBJ databases">
        <title>The Natural Products Discovery Center: Release of the First 8490 Sequenced Strains for Exploring Actinobacteria Biosynthetic Diversity.</title>
        <authorList>
            <person name="Kalkreuter E."/>
            <person name="Kautsar S.A."/>
            <person name="Yang D."/>
            <person name="Bader C.D."/>
            <person name="Teijaro C.N."/>
            <person name="Fluegel L."/>
            <person name="Davis C.M."/>
            <person name="Simpson J.R."/>
            <person name="Lauterbach L."/>
            <person name="Steele A.D."/>
            <person name="Gui C."/>
            <person name="Meng S."/>
            <person name="Li G."/>
            <person name="Viehrig K."/>
            <person name="Ye F."/>
            <person name="Su P."/>
            <person name="Kiefer A.F."/>
            <person name="Nichols A."/>
            <person name="Cepeda A.J."/>
            <person name="Yan W."/>
            <person name="Fan B."/>
            <person name="Jiang Y."/>
            <person name="Adhikari A."/>
            <person name="Zheng C.-J."/>
            <person name="Schuster L."/>
            <person name="Cowan T.M."/>
            <person name="Smanski M.J."/>
            <person name="Chevrette M.G."/>
            <person name="De Carvalho L.P.S."/>
            <person name="Shen B."/>
        </authorList>
    </citation>
    <scope>NUCLEOTIDE SEQUENCE [LARGE SCALE GENOMIC DNA]</scope>
    <source>
        <strain evidence="3 4">NPDC000837</strain>
    </source>
</reference>
<feature type="region of interest" description="Disordered" evidence="1">
    <location>
        <begin position="32"/>
        <end position="83"/>
    </location>
</feature>
<organism evidence="3 4">
    <name type="scientific">Streptomyces xantholiticus</name>
    <dbReference type="NCBI Taxonomy" id="68285"/>
    <lineage>
        <taxon>Bacteria</taxon>
        <taxon>Bacillati</taxon>
        <taxon>Actinomycetota</taxon>
        <taxon>Actinomycetes</taxon>
        <taxon>Kitasatosporales</taxon>
        <taxon>Streptomycetaceae</taxon>
        <taxon>Streptomyces</taxon>
    </lineage>
</organism>
<gene>
    <name evidence="3" type="ORF">ABT276_35090</name>
</gene>
<feature type="compositionally biased region" description="Low complexity" evidence="1">
    <location>
        <begin position="37"/>
        <end position="50"/>
    </location>
</feature>
<evidence type="ECO:0000313" key="4">
    <source>
        <dbReference type="Proteomes" id="UP001445472"/>
    </source>
</evidence>
<feature type="signal peptide" evidence="2">
    <location>
        <begin position="1"/>
        <end position="28"/>
    </location>
</feature>
<dbReference type="EMBL" id="JBEPBX010000060">
    <property type="protein sequence ID" value="MER6618432.1"/>
    <property type="molecule type" value="Genomic_DNA"/>
</dbReference>
<dbReference type="InterPro" id="IPR005297">
    <property type="entry name" value="Lipoprotein_repeat"/>
</dbReference>
<keyword evidence="2" id="KW-0732">Signal</keyword>
<comment type="caution">
    <text evidence="3">The sequence shown here is derived from an EMBL/GenBank/DDBJ whole genome shotgun (WGS) entry which is preliminary data.</text>
</comment>
<protein>
    <recommendedName>
        <fullName evidence="5">Lipoprotein</fullName>
    </recommendedName>
</protein>
<name>A0ABV1V669_9ACTN</name>
<dbReference type="Pfam" id="PF03640">
    <property type="entry name" value="Lipoprotein_15"/>
    <property type="match status" value="2"/>
</dbReference>
<proteinExistence type="predicted"/>
<dbReference type="PANTHER" id="PTHR39335">
    <property type="entry name" value="BLL4220 PROTEIN"/>
    <property type="match status" value="1"/>
</dbReference>
<feature type="compositionally biased region" description="Low complexity" evidence="1">
    <location>
        <begin position="57"/>
        <end position="81"/>
    </location>
</feature>
<evidence type="ECO:0000256" key="1">
    <source>
        <dbReference type="SAM" id="MobiDB-lite"/>
    </source>
</evidence>
<evidence type="ECO:0000256" key="2">
    <source>
        <dbReference type="SAM" id="SignalP"/>
    </source>
</evidence>
<evidence type="ECO:0000313" key="3">
    <source>
        <dbReference type="EMBL" id="MER6618432.1"/>
    </source>
</evidence>
<dbReference type="PROSITE" id="PS51257">
    <property type="entry name" value="PROKAR_LIPOPROTEIN"/>
    <property type="match status" value="1"/>
</dbReference>
<keyword evidence="4" id="KW-1185">Reference proteome</keyword>
<accession>A0ABV1V669</accession>
<sequence length="199" mass="20368">MRSTRNRGRTKALIAAPLTALVLLTATACEDSGSSYGAGPAGQPADQQAPAEPPAEAPADADPPTGEEPAADAPPKQAPAPSISVRTAETDLGTILVDDQGRTLYGFTKDKPGQANCDADCIAVWPALISAKDVTAQGGADASLLKEVKLGAGAEQSVYGDWPLYYYVGDVTAGDVNGQGLDGEWFVIAPDGKLIKSEA</sequence>
<feature type="chain" id="PRO_5046907749" description="Lipoprotein" evidence="2">
    <location>
        <begin position="29"/>
        <end position="199"/>
    </location>
</feature>
<evidence type="ECO:0008006" key="5">
    <source>
        <dbReference type="Google" id="ProtNLM"/>
    </source>
</evidence>
<dbReference type="Proteomes" id="UP001445472">
    <property type="component" value="Unassembled WGS sequence"/>
</dbReference>